<dbReference type="Pfam" id="PF14223">
    <property type="entry name" value="Retrotran_gag_2"/>
    <property type="match status" value="1"/>
</dbReference>
<proteinExistence type="predicted"/>
<dbReference type="Proteomes" id="UP000007305">
    <property type="component" value="Chromosome 4"/>
</dbReference>
<evidence type="ECO:0000313" key="1">
    <source>
        <dbReference type="EnsemblPlants" id="Zm00001eb198330_P001"/>
    </source>
</evidence>
<reference evidence="1" key="2">
    <citation type="submission" date="2019-07" db="EMBL/GenBank/DDBJ databases">
        <authorList>
            <person name="Seetharam A."/>
            <person name="Woodhouse M."/>
            <person name="Cannon E."/>
        </authorList>
    </citation>
    <scope>NUCLEOTIDE SEQUENCE [LARGE SCALE GENOMIC DNA]</scope>
    <source>
        <strain evidence="1">cv. B73</strain>
    </source>
</reference>
<reference evidence="1" key="3">
    <citation type="submission" date="2021-05" db="UniProtKB">
        <authorList>
            <consortium name="EnsemblPlants"/>
        </authorList>
    </citation>
    <scope>IDENTIFICATION</scope>
    <source>
        <strain evidence="1">cv. B73</strain>
    </source>
</reference>
<organism evidence="1 2">
    <name type="scientific">Zea mays</name>
    <name type="common">Maize</name>
    <dbReference type="NCBI Taxonomy" id="4577"/>
    <lineage>
        <taxon>Eukaryota</taxon>
        <taxon>Viridiplantae</taxon>
        <taxon>Streptophyta</taxon>
        <taxon>Embryophyta</taxon>
        <taxon>Tracheophyta</taxon>
        <taxon>Spermatophyta</taxon>
        <taxon>Magnoliopsida</taxon>
        <taxon>Liliopsida</taxon>
        <taxon>Poales</taxon>
        <taxon>Poaceae</taxon>
        <taxon>PACMAD clade</taxon>
        <taxon>Panicoideae</taxon>
        <taxon>Andropogonodae</taxon>
        <taxon>Andropogoneae</taxon>
        <taxon>Tripsacinae</taxon>
        <taxon>Zea</taxon>
    </lineage>
</organism>
<dbReference type="AlphaFoldDB" id="A0A804NZP8"/>
<accession>A0A804NZP8</accession>
<dbReference type="InParanoid" id="A0A804NZP8"/>
<protein>
    <submittedName>
        <fullName evidence="1">Uncharacterized protein</fullName>
    </submittedName>
</protein>
<sequence length="143" mass="16449">MAEDLRTNPPDGDAPARGDVLAIGRVCRAELALTIANILSTMEMVSDHSYRKMISIIAKINKYLKSPMHEEFVVFMIMKSLPKEFETFHIQYNISVTDKWNIDQLMAQCVQEEERLKQKGDSLNFVKGNILKQNKNSNKKFKK</sequence>
<dbReference type="Gramene" id="Zm00001eb198330_T001">
    <property type="protein sequence ID" value="Zm00001eb198330_P001"/>
    <property type="gene ID" value="Zm00001eb198330"/>
</dbReference>
<evidence type="ECO:0000313" key="2">
    <source>
        <dbReference type="Proteomes" id="UP000007305"/>
    </source>
</evidence>
<keyword evidence="2" id="KW-1185">Reference proteome</keyword>
<dbReference type="EnsemblPlants" id="Zm00001eb198330_T001">
    <property type="protein sequence ID" value="Zm00001eb198330_P001"/>
    <property type="gene ID" value="Zm00001eb198330"/>
</dbReference>
<reference evidence="2" key="1">
    <citation type="journal article" date="2009" name="Science">
        <title>The B73 maize genome: complexity, diversity, and dynamics.</title>
        <authorList>
            <person name="Schnable P.S."/>
            <person name="Ware D."/>
            <person name="Fulton R.S."/>
            <person name="Stein J.C."/>
            <person name="Wei F."/>
            <person name="Pasternak S."/>
            <person name="Liang C."/>
            <person name="Zhang J."/>
            <person name="Fulton L."/>
            <person name="Graves T.A."/>
            <person name="Minx P."/>
            <person name="Reily A.D."/>
            <person name="Courtney L."/>
            <person name="Kruchowski S.S."/>
            <person name="Tomlinson C."/>
            <person name="Strong C."/>
            <person name="Delehaunty K."/>
            <person name="Fronick C."/>
            <person name="Courtney B."/>
            <person name="Rock S.M."/>
            <person name="Belter E."/>
            <person name="Du F."/>
            <person name="Kim K."/>
            <person name="Abbott R.M."/>
            <person name="Cotton M."/>
            <person name="Levy A."/>
            <person name="Marchetto P."/>
            <person name="Ochoa K."/>
            <person name="Jackson S.M."/>
            <person name="Gillam B."/>
            <person name="Chen W."/>
            <person name="Yan L."/>
            <person name="Higginbotham J."/>
            <person name="Cardenas M."/>
            <person name="Waligorski J."/>
            <person name="Applebaum E."/>
            <person name="Phelps L."/>
            <person name="Falcone J."/>
            <person name="Kanchi K."/>
            <person name="Thane T."/>
            <person name="Scimone A."/>
            <person name="Thane N."/>
            <person name="Henke J."/>
            <person name="Wang T."/>
            <person name="Ruppert J."/>
            <person name="Shah N."/>
            <person name="Rotter K."/>
            <person name="Hodges J."/>
            <person name="Ingenthron E."/>
            <person name="Cordes M."/>
            <person name="Kohlberg S."/>
            <person name="Sgro J."/>
            <person name="Delgado B."/>
            <person name="Mead K."/>
            <person name="Chinwalla A."/>
            <person name="Leonard S."/>
            <person name="Crouse K."/>
            <person name="Collura K."/>
            <person name="Kudrna D."/>
            <person name="Currie J."/>
            <person name="He R."/>
            <person name="Angelova A."/>
            <person name="Rajasekar S."/>
            <person name="Mueller T."/>
            <person name="Lomeli R."/>
            <person name="Scara G."/>
            <person name="Ko A."/>
            <person name="Delaney K."/>
            <person name="Wissotski M."/>
            <person name="Lopez G."/>
            <person name="Campos D."/>
            <person name="Braidotti M."/>
            <person name="Ashley E."/>
            <person name="Golser W."/>
            <person name="Kim H."/>
            <person name="Lee S."/>
            <person name="Lin J."/>
            <person name="Dujmic Z."/>
            <person name="Kim W."/>
            <person name="Talag J."/>
            <person name="Zuccolo A."/>
            <person name="Fan C."/>
            <person name="Sebastian A."/>
            <person name="Kramer M."/>
            <person name="Spiegel L."/>
            <person name="Nascimento L."/>
            <person name="Zutavern T."/>
            <person name="Miller B."/>
            <person name="Ambroise C."/>
            <person name="Muller S."/>
            <person name="Spooner W."/>
            <person name="Narechania A."/>
            <person name="Ren L."/>
            <person name="Wei S."/>
            <person name="Kumari S."/>
            <person name="Faga B."/>
            <person name="Levy M.J."/>
            <person name="McMahan L."/>
            <person name="Van Buren P."/>
            <person name="Vaughn M.W."/>
            <person name="Ying K."/>
            <person name="Yeh C.-T."/>
            <person name="Emrich S.J."/>
            <person name="Jia Y."/>
            <person name="Kalyanaraman A."/>
            <person name="Hsia A.-P."/>
            <person name="Barbazuk W.B."/>
            <person name="Baucom R.S."/>
            <person name="Brutnell T.P."/>
            <person name="Carpita N.C."/>
            <person name="Chaparro C."/>
            <person name="Chia J.-M."/>
            <person name="Deragon J.-M."/>
            <person name="Estill J.C."/>
            <person name="Fu Y."/>
            <person name="Jeddeloh J.A."/>
            <person name="Han Y."/>
            <person name="Lee H."/>
            <person name="Li P."/>
            <person name="Lisch D.R."/>
            <person name="Liu S."/>
            <person name="Liu Z."/>
            <person name="Nagel D.H."/>
            <person name="McCann M.C."/>
            <person name="SanMiguel P."/>
            <person name="Myers A.M."/>
            <person name="Nettleton D."/>
            <person name="Nguyen J."/>
            <person name="Penning B.W."/>
            <person name="Ponnala L."/>
            <person name="Schneider K.L."/>
            <person name="Schwartz D.C."/>
            <person name="Sharma A."/>
            <person name="Soderlund C."/>
            <person name="Springer N.M."/>
            <person name="Sun Q."/>
            <person name="Wang H."/>
            <person name="Waterman M."/>
            <person name="Westerman R."/>
            <person name="Wolfgruber T.K."/>
            <person name="Yang L."/>
            <person name="Yu Y."/>
            <person name="Zhang L."/>
            <person name="Zhou S."/>
            <person name="Zhu Q."/>
            <person name="Bennetzen J.L."/>
            <person name="Dawe R.K."/>
            <person name="Jiang J."/>
            <person name="Jiang N."/>
            <person name="Presting G.G."/>
            <person name="Wessler S.R."/>
            <person name="Aluru S."/>
            <person name="Martienssen R.A."/>
            <person name="Clifton S.W."/>
            <person name="McCombie W.R."/>
            <person name="Wing R.A."/>
            <person name="Wilson R.K."/>
        </authorList>
    </citation>
    <scope>NUCLEOTIDE SEQUENCE [LARGE SCALE GENOMIC DNA]</scope>
    <source>
        <strain evidence="2">cv. B73</strain>
    </source>
</reference>
<name>A0A804NZP8_MAIZE</name>